<proteinExistence type="predicted"/>
<dbReference type="RefSeq" id="WP_256697162.1">
    <property type="nucleotide sequence ID" value="NZ_JANIES010000001.1"/>
</dbReference>
<organism evidence="1 2">
    <name type="scientific">Pantoea trifolii</name>
    <dbReference type="NCBI Taxonomy" id="2968030"/>
    <lineage>
        <taxon>Bacteria</taxon>
        <taxon>Pseudomonadati</taxon>
        <taxon>Pseudomonadota</taxon>
        <taxon>Gammaproteobacteria</taxon>
        <taxon>Enterobacterales</taxon>
        <taxon>Erwiniaceae</taxon>
        <taxon>Pantoea</taxon>
    </lineage>
</organism>
<keyword evidence="2" id="KW-1185">Reference proteome</keyword>
<dbReference type="EMBL" id="JANIET010000001">
    <property type="protein sequence ID" value="MCQ8228704.1"/>
    <property type="molecule type" value="Genomic_DNA"/>
</dbReference>
<name>A0ABT1VMD8_9GAMM</name>
<comment type="caution">
    <text evidence="1">The sequence shown here is derived from an EMBL/GenBank/DDBJ whole genome shotgun (WGS) entry which is preliminary data.</text>
</comment>
<protein>
    <submittedName>
        <fullName evidence="1">Uncharacterized protein</fullName>
    </submittedName>
</protein>
<dbReference type="Proteomes" id="UP001300015">
    <property type="component" value="Unassembled WGS sequence"/>
</dbReference>
<gene>
    <name evidence="1" type="ORF">NQH49_14605</name>
</gene>
<reference evidence="1 2" key="1">
    <citation type="submission" date="2022-07" db="EMBL/GenBank/DDBJ databases">
        <title>Pantoea trifolii sp. nov. isolated from root nodules of Trifolium rubens.</title>
        <authorList>
            <person name="Kalita M."/>
            <person name="Wdowiak-Wrobel S."/>
            <person name="Marek-Kozaczuk M."/>
            <person name="Palusinska-Szysz M."/>
            <person name="Sokolowski W."/>
            <person name="Coutinho T."/>
            <person name="Hlahane L."/>
        </authorList>
    </citation>
    <scope>NUCLEOTIDE SEQUENCE [LARGE SCALE GENOMIC DNA]</scope>
    <source>
        <strain evidence="1 2">MMK2</strain>
    </source>
</reference>
<sequence length="99" mass="10893">MSNIENVNKIESALKAIDDLEILAKSTRPADLNGFCGEYNYKWKNKVDEAVAIVDGPLSPVILKLVPYLPILLSIIKSLQLGVEQSCQVTNAVEHPKSE</sequence>
<evidence type="ECO:0000313" key="1">
    <source>
        <dbReference type="EMBL" id="MCQ8228704.1"/>
    </source>
</evidence>
<evidence type="ECO:0000313" key="2">
    <source>
        <dbReference type="Proteomes" id="UP001300015"/>
    </source>
</evidence>
<accession>A0ABT1VMD8</accession>